<evidence type="ECO:0000256" key="1">
    <source>
        <dbReference type="ARBA" id="ARBA00007174"/>
    </source>
</evidence>
<dbReference type="PANTHER" id="PTHR10173">
    <property type="entry name" value="METHIONINE SULFOXIDE REDUCTASE"/>
    <property type="match status" value="1"/>
</dbReference>
<evidence type="ECO:0000256" key="5">
    <source>
        <dbReference type="SAM" id="MobiDB-lite"/>
    </source>
</evidence>
<dbReference type="Pfam" id="PF01641">
    <property type="entry name" value="SelR"/>
    <property type="match status" value="1"/>
</dbReference>
<feature type="domain" description="MsrB" evidence="6">
    <location>
        <begin position="14"/>
        <end position="135"/>
    </location>
</feature>
<dbReference type="Gene3D" id="2.170.150.20">
    <property type="entry name" value="Peptide methionine sulfoxide reductase"/>
    <property type="match status" value="1"/>
</dbReference>
<reference evidence="7 8" key="1">
    <citation type="submission" date="2020-08" db="EMBL/GenBank/DDBJ databases">
        <title>A Genomic Blueprint of the Chicken Gut Microbiome.</title>
        <authorList>
            <person name="Gilroy R."/>
            <person name="Ravi A."/>
            <person name="Getino M."/>
            <person name="Pursley I."/>
            <person name="Horton D.L."/>
            <person name="Alikhan N.-F."/>
            <person name="Baker D."/>
            <person name="Gharbi K."/>
            <person name="Hall N."/>
            <person name="Watson M."/>
            <person name="Adriaenssens E.M."/>
            <person name="Foster-Nyarko E."/>
            <person name="Jarju S."/>
            <person name="Secka A."/>
            <person name="Antonio M."/>
            <person name="Oren A."/>
            <person name="Chaudhuri R."/>
            <person name="La Ragione R.M."/>
            <person name="Hildebrand F."/>
            <person name="Pallen M.J."/>
        </authorList>
    </citation>
    <scope>NUCLEOTIDE SEQUENCE [LARGE SCALE GENOMIC DNA]</scope>
    <source>
        <strain evidence="7 8">Sa2CVA6</strain>
    </source>
</reference>
<dbReference type="InterPro" id="IPR028427">
    <property type="entry name" value="Met_Sox_Rdtase_MsrB"/>
</dbReference>
<comment type="similarity">
    <text evidence="1">Belongs to the MsrB Met sulfoxide reductase family.</text>
</comment>
<evidence type="ECO:0000313" key="8">
    <source>
        <dbReference type="Proteomes" id="UP000634919"/>
    </source>
</evidence>
<dbReference type="InterPro" id="IPR011057">
    <property type="entry name" value="Mss4-like_sf"/>
</dbReference>
<sequence length="164" mass="17841">MTFPIQKTDTEWFEALQAQGAEPVAYQVTRHAATERPFTGKYEQHWADGSYHCVCCGAQLFHSDTKFDAGCGWPSFYKAVPGAITEIVDRSHHMVRTETVCSQCGAHLGHVFEDGPQPTGLRYCMNSASLNFHDPASQGSACTPHEDSLDSAHTDSGDSGDGSN</sequence>
<keyword evidence="8" id="KW-1185">Reference proteome</keyword>
<dbReference type="SUPFAM" id="SSF51316">
    <property type="entry name" value="Mss4-like"/>
    <property type="match status" value="1"/>
</dbReference>
<dbReference type="PROSITE" id="PS51790">
    <property type="entry name" value="MSRB"/>
    <property type="match status" value="1"/>
</dbReference>
<organism evidence="7 8">
    <name type="scientific">Comamonas avium</name>
    <dbReference type="NCBI Taxonomy" id="2762231"/>
    <lineage>
        <taxon>Bacteria</taxon>
        <taxon>Pseudomonadati</taxon>
        <taxon>Pseudomonadota</taxon>
        <taxon>Betaproteobacteria</taxon>
        <taxon>Burkholderiales</taxon>
        <taxon>Comamonadaceae</taxon>
        <taxon>Comamonas</taxon>
    </lineage>
</organism>
<proteinExistence type="inferred from homology"/>
<evidence type="ECO:0000259" key="6">
    <source>
        <dbReference type="PROSITE" id="PS51790"/>
    </source>
</evidence>
<dbReference type="GO" id="GO:0033743">
    <property type="term" value="F:peptide-methionine (R)-S-oxide reductase activity"/>
    <property type="evidence" value="ECO:0007669"/>
    <property type="project" value="UniProtKB-EC"/>
</dbReference>
<evidence type="ECO:0000256" key="4">
    <source>
        <dbReference type="ARBA" id="ARBA00048488"/>
    </source>
</evidence>
<dbReference type="NCBIfam" id="TIGR00357">
    <property type="entry name" value="peptide-methionine (R)-S-oxide reductase MsrB"/>
    <property type="match status" value="1"/>
</dbReference>
<name>A0ABR8SD92_9BURK</name>
<comment type="caution">
    <text evidence="7">The sequence shown here is derived from an EMBL/GenBank/DDBJ whole genome shotgun (WGS) entry which is preliminary data.</text>
</comment>
<dbReference type="EMBL" id="JACSQK010000006">
    <property type="protein sequence ID" value="MBD7961410.1"/>
    <property type="molecule type" value="Genomic_DNA"/>
</dbReference>
<dbReference type="InterPro" id="IPR002579">
    <property type="entry name" value="Met_Sox_Rdtase_MsrB_dom"/>
</dbReference>
<keyword evidence="3 7" id="KW-0560">Oxidoreductase</keyword>
<accession>A0ABR8SD92</accession>
<dbReference type="EC" id="1.8.4.12" evidence="2"/>
<comment type="catalytic activity">
    <reaction evidence="4">
        <text>L-methionyl-[protein] + [thioredoxin]-disulfide + H2O = L-methionyl-(R)-S-oxide-[protein] + [thioredoxin]-dithiol</text>
        <dbReference type="Rhea" id="RHEA:24164"/>
        <dbReference type="Rhea" id="RHEA-COMP:10698"/>
        <dbReference type="Rhea" id="RHEA-COMP:10700"/>
        <dbReference type="Rhea" id="RHEA-COMP:12313"/>
        <dbReference type="Rhea" id="RHEA-COMP:12314"/>
        <dbReference type="ChEBI" id="CHEBI:15377"/>
        <dbReference type="ChEBI" id="CHEBI:16044"/>
        <dbReference type="ChEBI" id="CHEBI:29950"/>
        <dbReference type="ChEBI" id="CHEBI:45764"/>
        <dbReference type="ChEBI" id="CHEBI:50058"/>
        <dbReference type="EC" id="1.8.4.12"/>
    </reaction>
</comment>
<dbReference type="Proteomes" id="UP000634919">
    <property type="component" value="Unassembled WGS sequence"/>
</dbReference>
<evidence type="ECO:0000256" key="3">
    <source>
        <dbReference type="ARBA" id="ARBA00023002"/>
    </source>
</evidence>
<gene>
    <name evidence="7" type="primary">msrB</name>
    <name evidence="7" type="ORF">H9646_13080</name>
</gene>
<dbReference type="RefSeq" id="WP_191723811.1">
    <property type="nucleotide sequence ID" value="NZ_JACSQK010000006.1"/>
</dbReference>
<protein>
    <recommendedName>
        <fullName evidence="2">peptide-methionine (R)-S-oxide reductase</fullName>
        <ecNumber evidence="2">1.8.4.12</ecNumber>
    </recommendedName>
</protein>
<evidence type="ECO:0000256" key="2">
    <source>
        <dbReference type="ARBA" id="ARBA00012499"/>
    </source>
</evidence>
<evidence type="ECO:0000313" key="7">
    <source>
        <dbReference type="EMBL" id="MBD7961410.1"/>
    </source>
</evidence>
<feature type="compositionally biased region" description="Basic and acidic residues" evidence="5">
    <location>
        <begin position="144"/>
        <end position="156"/>
    </location>
</feature>
<dbReference type="PANTHER" id="PTHR10173:SF52">
    <property type="entry name" value="METHIONINE-R-SULFOXIDE REDUCTASE B1"/>
    <property type="match status" value="1"/>
</dbReference>
<feature type="region of interest" description="Disordered" evidence="5">
    <location>
        <begin position="136"/>
        <end position="164"/>
    </location>
</feature>